<dbReference type="EMBL" id="AMEM01000010">
    <property type="protein sequence ID" value="EKX91691.1"/>
    <property type="molecule type" value="Genomic_DNA"/>
</dbReference>
<dbReference type="InterPro" id="IPR001646">
    <property type="entry name" value="5peptide_repeat"/>
</dbReference>
<evidence type="ECO:0000256" key="1">
    <source>
        <dbReference type="SAM" id="Phobius"/>
    </source>
</evidence>
<dbReference type="eggNOG" id="COG1357">
    <property type="taxonomic scope" value="Bacteria"/>
</dbReference>
<keyword evidence="1" id="KW-1133">Transmembrane helix</keyword>
<keyword evidence="1" id="KW-0812">Transmembrane</keyword>
<keyword evidence="3" id="KW-1185">Reference proteome</keyword>
<protein>
    <recommendedName>
        <fullName evidence="4">Pentapeptide repeat protein</fullName>
    </recommendedName>
</protein>
<sequence>MGRFIEKGDKPWLWGGGGIVAGLAIGFAIAHIRALREWPWDILAQPLATLGAGTAAIIAAAIALHNGEKTREQDKEIHEAKSRAEQERALRERFTSIVELLATEDLTKRESGAYAMAALADDWAAFYKDDPELSLKEQQVCLNILTRQLRDPILEDSPAQLFTFKEIVQDIIFPRFEGNNNEKLGQWSTLNLVAEHCYFYNLSSKGFFKQRASFFNAHFHGKTSFTSAHFYDNATFSGTRFHGCAIFSNARFHDGATFHGAHFYESASFSRVHINIDTPFDSNNNYGNCANFSEIEFYNNASFYLAKFYNCASFNETHFNKNTPPRTDIEYHKDANFSLAHFYGLASFHGSHFHMHAHFWRAHFDETAWFKKSHFESFASFRESNFEAQTFFEDAHFRGRTDFQDVNFEGPAFF</sequence>
<feature type="transmembrane region" description="Helical" evidence="1">
    <location>
        <begin position="12"/>
        <end position="30"/>
    </location>
</feature>
<dbReference type="Proteomes" id="UP000010445">
    <property type="component" value="Unassembled WGS sequence"/>
</dbReference>
<evidence type="ECO:0000313" key="3">
    <source>
        <dbReference type="Proteomes" id="UP000010445"/>
    </source>
</evidence>
<dbReference type="Pfam" id="PF13576">
    <property type="entry name" value="Pentapeptide_3"/>
    <property type="match status" value="2"/>
</dbReference>
<dbReference type="PATRIC" id="fig|1035195.3.peg.482"/>
<organism evidence="2 3">
    <name type="scientific">Corynebacterium durum F0235</name>
    <dbReference type="NCBI Taxonomy" id="1035195"/>
    <lineage>
        <taxon>Bacteria</taxon>
        <taxon>Bacillati</taxon>
        <taxon>Actinomycetota</taxon>
        <taxon>Actinomycetes</taxon>
        <taxon>Mycobacteriales</taxon>
        <taxon>Corynebacteriaceae</taxon>
        <taxon>Corynebacterium</taxon>
    </lineage>
</organism>
<gene>
    <name evidence="2" type="ORF">HMPREF9997_00532</name>
</gene>
<name>L1ML79_9CORY</name>
<proteinExistence type="predicted"/>
<dbReference type="STRING" id="1035195.HMPREF9997_00532"/>
<dbReference type="RefSeq" id="WP_006062782.1">
    <property type="nucleotide sequence ID" value="NZ_KB290827.1"/>
</dbReference>
<dbReference type="AlphaFoldDB" id="L1ML79"/>
<accession>L1ML79</accession>
<dbReference type="OrthoDB" id="8440251at2"/>
<dbReference type="HOGENOM" id="CLU_663450_0_0_11"/>
<reference evidence="2 3" key="1">
    <citation type="submission" date="2012-05" db="EMBL/GenBank/DDBJ databases">
        <authorList>
            <person name="Weinstock G."/>
            <person name="Sodergren E."/>
            <person name="Lobos E.A."/>
            <person name="Fulton L."/>
            <person name="Fulton R."/>
            <person name="Courtney L."/>
            <person name="Fronick C."/>
            <person name="O'Laughlin M."/>
            <person name="Godfrey J."/>
            <person name="Wilson R.M."/>
            <person name="Miner T."/>
            <person name="Farmer C."/>
            <person name="Delehaunty K."/>
            <person name="Cordes M."/>
            <person name="Minx P."/>
            <person name="Tomlinson C."/>
            <person name="Chen J."/>
            <person name="Wollam A."/>
            <person name="Pepin K.H."/>
            <person name="Bhonagiri V."/>
            <person name="Zhang X."/>
            <person name="Suruliraj S."/>
            <person name="Warren W."/>
            <person name="Mitreva M."/>
            <person name="Mardis E.R."/>
            <person name="Wilson R.K."/>
        </authorList>
    </citation>
    <scope>NUCLEOTIDE SEQUENCE [LARGE SCALE GENOMIC DNA]</scope>
    <source>
        <strain evidence="2 3">F0235</strain>
    </source>
</reference>
<feature type="transmembrane region" description="Helical" evidence="1">
    <location>
        <begin position="42"/>
        <end position="64"/>
    </location>
</feature>
<keyword evidence="1" id="KW-0472">Membrane</keyword>
<comment type="caution">
    <text evidence="2">The sequence shown here is derived from an EMBL/GenBank/DDBJ whole genome shotgun (WGS) entry which is preliminary data.</text>
</comment>
<evidence type="ECO:0000313" key="2">
    <source>
        <dbReference type="EMBL" id="EKX91691.1"/>
    </source>
</evidence>
<evidence type="ECO:0008006" key="4">
    <source>
        <dbReference type="Google" id="ProtNLM"/>
    </source>
</evidence>